<sequence>MSLRATIATSKDENVPQEIRDSFTEIGMTRTPGDPDLNKLYALLATCRTVREEALQSLKLNHPTNLQVFVPGSEFPTPLNRLPILLRNILTALSFLPLSMGVMINDYKYPQAPAKVIKFELLSKVVLSQPLGTVETDLSLDTPERLAGQVSQEDAGLIIDTALKQYKRPLSMLEECRKYIQRHDGKRVPALCMVQHFWSHKGECTKTCASPWSVKHENDRIIAVCWEVDTFEIESAQSFRRKDLQGPSFPMPEMYS</sequence>
<comment type="caution">
    <text evidence="1">The sequence shown here is derived from an EMBL/GenBank/DDBJ whole genome shotgun (WGS) entry which is preliminary data.</text>
</comment>
<name>A0ABR0RPD1_9EURO</name>
<dbReference type="EMBL" id="JAVHJV010000005">
    <property type="protein sequence ID" value="KAK5942403.1"/>
    <property type="molecule type" value="Genomic_DNA"/>
</dbReference>
<evidence type="ECO:0000313" key="1">
    <source>
        <dbReference type="EMBL" id="KAK5942403.1"/>
    </source>
</evidence>
<accession>A0ABR0RPD1</accession>
<dbReference type="Proteomes" id="UP001334248">
    <property type="component" value="Unassembled WGS sequence"/>
</dbReference>
<dbReference type="GeneID" id="89998415"/>
<keyword evidence="2" id="KW-1185">Reference proteome</keyword>
<protein>
    <submittedName>
        <fullName evidence="1">Uncharacterized protein</fullName>
    </submittedName>
</protein>
<gene>
    <name evidence="1" type="ORF">PMZ80_004966</name>
</gene>
<organism evidence="1 2">
    <name type="scientific">Knufia obscura</name>
    <dbReference type="NCBI Taxonomy" id="1635080"/>
    <lineage>
        <taxon>Eukaryota</taxon>
        <taxon>Fungi</taxon>
        <taxon>Dikarya</taxon>
        <taxon>Ascomycota</taxon>
        <taxon>Pezizomycotina</taxon>
        <taxon>Eurotiomycetes</taxon>
        <taxon>Chaetothyriomycetidae</taxon>
        <taxon>Chaetothyriales</taxon>
        <taxon>Trichomeriaceae</taxon>
        <taxon>Knufia</taxon>
    </lineage>
</organism>
<evidence type="ECO:0000313" key="2">
    <source>
        <dbReference type="Proteomes" id="UP001334248"/>
    </source>
</evidence>
<reference evidence="1 2" key="1">
    <citation type="journal article" date="2023" name="Res Sq">
        <title>Genomic and morphological characterization of Knufia obscura isolated from the Mars 2020 spacecraft assembly facility.</title>
        <authorList>
            <person name="Chander A.M."/>
            <person name="Teixeira M.M."/>
            <person name="Singh N.K."/>
            <person name="Williams M.P."/>
            <person name="Parker C.W."/>
            <person name="Leo P."/>
            <person name="Stajich J.E."/>
            <person name="Torok T."/>
            <person name="Tighe S."/>
            <person name="Mason C.E."/>
            <person name="Venkateswaran K."/>
        </authorList>
    </citation>
    <scope>NUCLEOTIDE SEQUENCE [LARGE SCALE GENOMIC DNA]</scope>
    <source>
        <strain evidence="1 2">CCFEE 5817</strain>
    </source>
</reference>
<dbReference type="RefSeq" id="XP_064730493.1">
    <property type="nucleotide sequence ID" value="XM_064873389.1"/>
</dbReference>
<proteinExistence type="predicted"/>